<keyword evidence="2" id="KW-1003">Cell membrane</keyword>
<protein>
    <recommendedName>
        <fullName evidence="12">G-protein coupled receptors family 1 profile domain-containing protein</fullName>
    </recommendedName>
</protein>
<comment type="similarity">
    <text evidence="9">Belongs to the G-protein coupled receptor 1 family.</text>
</comment>
<dbReference type="AlphaFoldDB" id="A0A9D4HS11"/>
<evidence type="ECO:0000256" key="11">
    <source>
        <dbReference type="SAM" id="Phobius"/>
    </source>
</evidence>
<dbReference type="Proteomes" id="UP000828390">
    <property type="component" value="Unassembled WGS sequence"/>
</dbReference>
<keyword evidence="14" id="KW-1185">Reference proteome</keyword>
<sequence length="384" mass="43822">MLVFYVYRQKYGRSNCRMFVLCLSLIGLIACAIAVPFECITLLREYKFERSWACKASVILNTWPTLTAGVLLLCIAVDRYRKVCRPFCWQISRKESIIMCVCSIVIGLAFSWISPVIYGIQRSQHPQINVTVSQCVVTMAMRKTAFPLINNVLFAALFCGALFGIITLYCLVVRGIKRHNSRRLNFLGGRTTILPYQSESVMNMAERNVLCNKAASETSDAMFSESDSQCLSDEETNSRLKPDRKESTQATHRHSVFRSMLSLATRPITILSRTFSTTTKNDVTRRSCENGTNAKQKNANRTAIIMFQISLAFIASYLPLLLLLLIRQFDKHFEENLSDTGRAVNAFALRSYYLNFALNPLIYGIRDKRFRQTCTQFPSRCKKR</sequence>
<dbReference type="GO" id="GO:0005886">
    <property type="term" value="C:plasma membrane"/>
    <property type="evidence" value="ECO:0007669"/>
    <property type="project" value="UniProtKB-SubCell"/>
</dbReference>
<evidence type="ECO:0000256" key="2">
    <source>
        <dbReference type="ARBA" id="ARBA00022475"/>
    </source>
</evidence>
<evidence type="ECO:0000256" key="5">
    <source>
        <dbReference type="ARBA" id="ARBA00023040"/>
    </source>
</evidence>
<dbReference type="GO" id="GO:0008528">
    <property type="term" value="F:G protein-coupled peptide receptor activity"/>
    <property type="evidence" value="ECO:0007669"/>
    <property type="project" value="TreeGrafter"/>
</dbReference>
<dbReference type="GO" id="GO:0007218">
    <property type="term" value="P:neuropeptide signaling pathway"/>
    <property type="evidence" value="ECO:0007669"/>
    <property type="project" value="TreeGrafter"/>
</dbReference>
<comment type="subcellular location">
    <subcellularLocation>
        <location evidence="1">Cell membrane</location>
        <topology evidence="1">Multi-pass membrane protein</topology>
    </subcellularLocation>
</comment>
<keyword evidence="3 9" id="KW-0812">Transmembrane</keyword>
<comment type="caution">
    <text evidence="13">The sequence shown here is derived from an EMBL/GenBank/DDBJ whole genome shotgun (WGS) entry which is preliminary data.</text>
</comment>
<dbReference type="EMBL" id="JAIWYP010000012">
    <property type="protein sequence ID" value="KAH3729219.1"/>
    <property type="molecule type" value="Genomic_DNA"/>
</dbReference>
<evidence type="ECO:0000256" key="3">
    <source>
        <dbReference type="ARBA" id="ARBA00022692"/>
    </source>
</evidence>
<feature type="transmembrane region" description="Helical" evidence="11">
    <location>
        <begin position="152"/>
        <end position="173"/>
    </location>
</feature>
<feature type="domain" description="G-protein coupled receptors family 1 profile" evidence="12">
    <location>
        <begin position="1"/>
        <end position="363"/>
    </location>
</feature>
<evidence type="ECO:0000256" key="4">
    <source>
        <dbReference type="ARBA" id="ARBA00022989"/>
    </source>
</evidence>
<reference evidence="13" key="1">
    <citation type="journal article" date="2019" name="bioRxiv">
        <title>The Genome of the Zebra Mussel, Dreissena polymorpha: A Resource for Invasive Species Research.</title>
        <authorList>
            <person name="McCartney M.A."/>
            <person name="Auch B."/>
            <person name="Kono T."/>
            <person name="Mallez S."/>
            <person name="Zhang Y."/>
            <person name="Obille A."/>
            <person name="Becker A."/>
            <person name="Abrahante J.E."/>
            <person name="Garbe J."/>
            <person name="Badalamenti J.P."/>
            <person name="Herman A."/>
            <person name="Mangelson H."/>
            <person name="Liachko I."/>
            <person name="Sullivan S."/>
            <person name="Sone E.D."/>
            <person name="Koren S."/>
            <person name="Silverstein K.A.T."/>
            <person name="Beckman K.B."/>
            <person name="Gohl D.M."/>
        </authorList>
    </citation>
    <scope>NUCLEOTIDE SEQUENCE</scope>
    <source>
        <strain evidence="13">Duluth1</strain>
        <tissue evidence="13">Whole animal</tissue>
    </source>
</reference>
<dbReference type="InterPro" id="IPR000276">
    <property type="entry name" value="GPCR_Rhodpsn"/>
</dbReference>
<dbReference type="PANTHER" id="PTHR24230">
    <property type="entry name" value="G-PROTEIN COUPLED RECEPTOR"/>
    <property type="match status" value="1"/>
</dbReference>
<dbReference type="PROSITE" id="PS00237">
    <property type="entry name" value="G_PROTEIN_RECEP_F1_1"/>
    <property type="match status" value="1"/>
</dbReference>
<reference evidence="13" key="2">
    <citation type="submission" date="2020-11" db="EMBL/GenBank/DDBJ databases">
        <authorList>
            <person name="McCartney M.A."/>
            <person name="Auch B."/>
            <person name="Kono T."/>
            <person name="Mallez S."/>
            <person name="Becker A."/>
            <person name="Gohl D.M."/>
            <person name="Silverstein K.A.T."/>
            <person name="Koren S."/>
            <person name="Bechman K.B."/>
            <person name="Herman A."/>
            <person name="Abrahante J.E."/>
            <person name="Garbe J."/>
        </authorList>
    </citation>
    <scope>NUCLEOTIDE SEQUENCE</scope>
    <source>
        <strain evidence="13">Duluth1</strain>
        <tissue evidence="13">Whole animal</tissue>
    </source>
</reference>
<gene>
    <name evidence="13" type="ORF">DPMN_055185</name>
</gene>
<organism evidence="13 14">
    <name type="scientific">Dreissena polymorpha</name>
    <name type="common">Zebra mussel</name>
    <name type="synonym">Mytilus polymorpha</name>
    <dbReference type="NCBI Taxonomy" id="45954"/>
    <lineage>
        <taxon>Eukaryota</taxon>
        <taxon>Metazoa</taxon>
        <taxon>Spiralia</taxon>
        <taxon>Lophotrochozoa</taxon>
        <taxon>Mollusca</taxon>
        <taxon>Bivalvia</taxon>
        <taxon>Autobranchia</taxon>
        <taxon>Heteroconchia</taxon>
        <taxon>Euheterodonta</taxon>
        <taxon>Imparidentia</taxon>
        <taxon>Neoheterodontei</taxon>
        <taxon>Myida</taxon>
        <taxon>Dreissenoidea</taxon>
        <taxon>Dreissenidae</taxon>
        <taxon>Dreissena</taxon>
    </lineage>
</organism>
<dbReference type="Pfam" id="PF00001">
    <property type="entry name" value="7tm_1"/>
    <property type="match status" value="1"/>
</dbReference>
<dbReference type="PRINTS" id="PR00237">
    <property type="entry name" value="GPCRRHODOPSN"/>
</dbReference>
<dbReference type="InterPro" id="IPR017452">
    <property type="entry name" value="GPCR_Rhodpsn_7TM"/>
</dbReference>
<feature type="compositionally biased region" description="Basic and acidic residues" evidence="10">
    <location>
        <begin position="236"/>
        <end position="247"/>
    </location>
</feature>
<evidence type="ECO:0000259" key="12">
    <source>
        <dbReference type="PROSITE" id="PS50262"/>
    </source>
</evidence>
<dbReference type="Gene3D" id="1.20.1070.10">
    <property type="entry name" value="Rhodopsin 7-helix transmembrane proteins"/>
    <property type="match status" value="1"/>
</dbReference>
<evidence type="ECO:0000313" key="14">
    <source>
        <dbReference type="Proteomes" id="UP000828390"/>
    </source>
</evidence>
<evidence type="ECO:0000256" key="10">
    <source>
        <dbReference type="SAM" id="MobiDB-lite"/>
    </source>
</evidence>
<dbReference type="PANTHER" id="PTHR24230:SF75">
    <property type="entry name" value="RELAXIN FAMILY PEPTIDE RECEPTOR 3"/>
    <property type="match status" value="1"/>
</dbReference>
<evidence type="ECO:0000256" key="7">
    <source>
        <dbReference type="ARBA" id="ARBA00023170"/>
    </source>
</evidence>
<feature type="transmembrane region" description="Helical" evidence="11">
    <location>
        <begin position="97"/>
        <end position="120"/>
    </location>
</feature>
<feature type="region of interest" description="Disordered" evidence="10">
    <location>
        <begin position="223"/>
        <end position="251"/>
    </location>
</feature>
<feature type="transmembrane region" description="Helical" evidence="11">
    <location>
        <begin position="303"/>
        <end position="326"/>
    </location>
</feature>
<evidence type="ECO:0000313" key="13">
    <source>
        <dbReference type="EMBL" id="KAH3729219.1"/>
    </source>
</evidence>
<evidence type="ECO:0000256" key="6">
    <source>
        <dbReference type="ARBA" id="ARBA00023136"/>
    </source>
</evidence>
<keyword evidence="7 9" id="KW-0675">Receptor</keyword>
<name>A0A9D4HS11_DREPO</name>
<keyword evidence="6 11" id="KW-0472">Membrane</keyword>
<keyword evidence="8 9" id="KW-0807">Transducer</keyword>
<feature type="transmembrane region" description="Helical" evidence="11">
    <location>
        <begin position="58"/>
        <end position="77"/>
    </location>
</feature>
<evidence type="ECO:0000256" key="9">
    <source>
        <dbReference type="RuleBase" id="RU000688"/>
    </source>
</evidence>
<accession>A0A9D4HS11</accession>
<dbReference type="CDD" id="cd00637">
    <property type="entry name" value="7tm_classA_rhodopsin-like"/>
    <property type="match status" value="1"/>
</dbReference>
<dbReference type="PROSITE" id="PS50262">
    <property type="entry name" value="G_PROTEIN_RECEP_F1_2"/>
    <property type="match status" value="1"/>
</dbReference>
<keyword evidence="5 9" id="KW-0297">G-protein coupled receptor</keyword>
<feature type="transmembrane region" description="Helical" evidence="11">
    <location>
        <begin position="346"/>
        <end position="365"/>
    </location>
</feature>
<keyword evidence="4 11" id="KW-1133">Transmembrane helix</keyword>
<evidence type="ECO:0000256" key="8">
    <source>
        <dbReference type="ARBA" id="ARBA00023224"/>
    </source>
</evidence>
<proteinExistence type="inferred from homology"/>
<dbReference type="SUPFAM" id="SSF81321">
    <property type="entry name" value="Family A G protein-coupled receptor-like"/>
    <property type="match status" value="1"/>
</dbReference>
<evidence type="ECO:0000256" key="1">
    <source>
        <dbReference type="ARBA" id="ARBA00004651"/>
    </source>
</evidence>